<dbReference type="InParanoid" id="A0A0D0E5M7"/>
<sequence length="129" mass="14142">MILSRRSSCLLASGSARAAAKSSSLSFFFVLFNVPVNRRLWPAPVVPVPLPLLSPLSRLPSVSSTPSVREVVATQLDLPPTSGCAQRYWLFSRGVIFLYRSPWHRVSVAGAGEPRSCPQGSNEFLRHHV</sequence>
<evidence type="ECO:0000313" key="2">
    <source>
        <dbReference type="Proteomes" id="UP000054538"/>
    </source>
</evidence>
<dbReference type="EMBL" id="KN824844">
    <property type="protein sequence ID" value="KIL00002.1"/>
    <property type="molecule type" value="Genomic_DNA"/>
</dbReference>
<proteinExistence type="predicted"/>
<accession>A0A0D0E5M7</accession>
<name>A0A0D0E5M7_9AGAM</name>
<keyword evidence="2" id="KW-1185">Reference proteome</keyword>
<evidence type="ECO:0000313" key="1">
    <source>
        <dbReference type="EMBL" id="KIL00002.1"/>
    </source>
</evidence>
<dbReference type="Proteomes" id="UP000054538">
    <property type="component" value="Unassembled WGS sequence"/>
</dbReference>
<dbReference type="AlphaFoldDB" id="A0A0D0E5M7"/>
<reference evidence="1 2" key="1">
    <citation type="submission" date="2014-04" db="EMBL/GenBank/DDBJ databases">
        <authorList>
            <consortium name="DOE Joint Genome Institute"/>
            <person name="Kuo A."/>
            <person name="Kohler A."/>
            <person name="Jargeat P."/>
            <person name="Nagy L.G."/>
            <person name="Floudas D."/>
            <person name="Copeland A."/>
            <person name="Barry K.W."/>
            <person name="Cichocki N."/>
            <person name="Veneault-Fourrey C."/>
            <person name="LaButti K."/>
            <person name="Lindquist E.A."/>
            <person name="Lipzen A."/>
            <person name="Lundell T."/>
            <person name="Morin E."/>
            <person name="Murat C."/>
            <person name="Sun H."/>
            <person name="Tunlid A."/>
            <person name="Henrissat B."/>
            <person name="Grigoriev I.V."/>
            <person name="Hibbett D.S."/>
            <person name="Martin F."/>
            <person name="Nordberg H.P."/>
            <person name="Cantor M.N."/>
            <person name="Hua S.X."/>
        </authorList>
    </citation>
    <scope>NUCLEOTIDE SEQUENCE [LARGE SCALE GENOMIC DNA]</scope>
    <source>
        <strain evidence="1 2">Ve08.2h10</strain>
    </source>
</reference>
<reference evidence="2" key="2">
    <citation type="submission" date="2015-01" db="EMBL/GenBank/DDBJ databases">
        <title>Evolutionary Origins and Diversification of the Mycorrhizal Mutualists.</title>
        <authorList>
            <consortium name="DOE Joint Genome Institute"/>
            <consortium name="Mycorrhizal Genomics Consortium"/>
            <person name="Kohler A."/>
            <person name="Kuo A."/>
            <person name="Nagy L.G."/>
            <person name="Floudas D."/>
            <person name="Copeland A."/>
            <person name="Barry K.W."/>
            <person name="Cichocki N."/>
            <person name="Veneault-Fourrey C."/>
            <person name="LaButti K."/>
            <person name="Lindquist E.A."/>
            <person name="Lipzen A."/>
            <person name="Lundell T."/>
            <person name="Morin E."/>
            <person name="Murat C."/>
            <person name="Riley R."/>
            <person name="Ohm R."/>
            <person name="Sun H."/>
            <person name="Tunlid A."/>
            <person name="Henrissat B."/>
            <person name="Grigoriev I.V."/>
            <person name="Hibbett D.S."/>
            <person name="Martin F."/>
        </authorList>
    </citation>
    <scope>NUCLEOTIDE SEQUENCE [LARGE SCALE GENOMIC DNA]</scope>
    <source>
        <strain evidence="2">Ve08.2h10</strain>
    </source>
</reference>
<dbReference type="HOGENOM" id="CLU_1949499_0_0_1"/>
<protein>
    <submittedName>
        <fullName evidence="1">Unplaced genomic scaffold scaffold_22, whole genome shotgun sequence</fullName>
    </submittedName>
</protein>
<gene>
    <name evidence="1" type="ORF">PAXRUDRAFT_822097</name>
</gene>
<organism evidence="1 2">
    <name type="scientific">Paxillus rubicundulus Ve08.2h10</name>
    <dbReference type="NCBI Taxonomy" id="930991"/>
    <lineage>
        <taxon>Eukaryota</taxon>
        <taxon>Fungi</taxon>
        <taxon>Dikarya</taxon>
        <taxon>Basidiomycota</taxon>
        <taxon>Agaricomycotina</taxon>
        <taxon>Agaricomycetes</taxon>
        <taxon>Agaricomycetidae</taxon>
        <taxon>Boletales</taxon>
        <taxon>Paxilineae</taxon>
        <taxon>Paxillaceae</taxon>
        <taxon>Paxillus</taxon>
    </lineage>
</organism>